<organism evidence="2">
    <name type="scientific">Absidia glauca</name>
    <name type="common">Pin mould</name>
    <dbReference type="NCBI Taxonomy" id="4829"/>
    <lineage>
        <taxon>Eukaryota</taxon>
        <taxon>Fungi</taxon>
        <taxon>Fungi incertae sedis</taxon>
        <taxon>Mucoromycota</taxon>
        <taxon>Mucoromycotina</taxon>
        <taxon>Mucoromycetes</taxon>
        <taxon>Mucorales</taxon>
        <taxon>Cunninghamellaceae</taxon>
        <taxon>Absidia</taxon>
    </lineage>
</organism>
<evidence type="ECO:0000313" key="3">
    <source>
        <dbReference type="Proteomes" id="UP000078561"/>
    </source>
</evidence>
<feature type="compositionally biased region" description="Basic and acidic residues" evidence="1">
    <location>
        <begin position="156"/>
        <end position="167"/>
    </location>
</feature>
<evidence type="ECO:0000256" key="1">
    <source>
        <dbReference type="SAM" id="MobiDB-lite"/>
    </source>
</evidence>
<evidence type="ECO:0000313" key="2">
    <source>
        <dbReference type="EMBL" id="SAM03044.1"/>
    </source>
</evidence>
<name>A0A168PVA7_ABSGL</name>
<proteinExistence type="predicted"/>
<gene>
    <name evidence="2" type="primary">ABSGL_08861.1 scaffold 10450</name>
</gene>
<dbReference type="OrthoDB" id="2284677at2759"/>
<keyword evidence="3" id="KW-1185">Reference proteome</keyword>
<dbReference type="EMBL" id="LT554031">
    <property type="protein sequence ID" value="SAM03044.1"/>
    <property type="molecule type" value="Genomic_DNA"/>
</dbReference>
<dbReference type="Proteomes" id="UP000078561">
    <property type="component" value="Unassembled WGS sequence"/>
</dbReference>
<protein>
    <submittedName>
        <fullName evidence="2">Uncharacterized protein</fullName>
    </submittedName>
</protein>
<dbReference type="AlphaFoldDB" id="A0A168PVA7"/>
<dbReference type="InParanoid" id="A0A168PVA7"/>
<reference evidence="2" key="1">
    <citation type="submission" date="2016-04" db="EMBL/GenBank/DDBJ databases">
        <authorList>
            <person name="Evans L.H."/>
            <person name="Alamgir A."/>
            <person name="Owens N."/>
            <person name="Weber N.D."/>
            <person name="Virtaneva K."/>
            <person name="Barbian K."/>
            <person name="Babar A."/>
            <person name="Rosenke K."/>
        </authorList>
    </citation>
    <scope>NUCLEOTIDE SEQUENCE [LARGE SCALE GENOMIC DNA]</scope>
    <source>
        <strain evidence="2">CBS 101.48</strain>
    </source>
</reference>
<feature type="region of interest" description="Disordered" evidence="1">
    <location>
        <begin position="1"/>
        <end position="54"/>
    </location>
</feature>
<feature type="region of interest" description="Disordered" evidence="1">
    <location>
        <begin position="156"/>
        <end position="200"/>
    </location>
</feature>
<accession>A0A168PVA7</accession>
<sequence>MASSNKPTVPPRSGLIPGIPYAGAVHTKLQTKKQSVIHSTHPTSPSPSPQTPQTAQVVRSIILRHGQLQSTENIPYGALLDPCFKTGHIKSLCLRPKREKEETGESAVKKSVPPEAEIHFSPRQSARDPCLTARCSPQSNPSCSLDNVHDAVMKNLDGKGSTEHNRQEGISSAAPAFDNKNPLSSAPTFDHEESSTMQAPTNCDQGDDWWAKHWDSVELPTFDSITSKVWAAERTARSAQDVTPNEEFFFRLLGCCLTDFWSMCFALDFCKDKDRSFWVERVVPLFKYVGNNSRVVFAWCEDRALAQQQCQRTPGIWTNETSALYADGVGRINGKEIILMESSSGYSNEGYQHSMDDTEKLIDEMASTLKMELLRKKKMPRPPRRMMSQPTGFLVEMRSAIIPVNWEQRSDLIKVFELLSCLFVSEKQNYKNNSTTRSDDSKTSLN</sequence>